<dbReference type="PANTHER" id="PTHR31307:SF43">
    <property type="entry name" value="TRIHELIX TRANSCRIPTION FACTOR ASIL2-LIKE"/>
    <property type="match status" value="1"/>
</dbReference>
<dbReference type="InterPro" id="IPR044823">
    <property type="entry name" value="ASIL1/2-like"/>
</dbReference>
<dbReference type="Pfam" id="PF13837">
    <property type="entry name" value="Myb_DNA-bind_4"/>
    <property type="match status" value="1"/>
</dbReference>
<dbReference type="SMART" id="SM00595">
    <property type="entry name" value="MADF"/>
    <property type="match status" value="1"/>
</dbReference>
<organism evidence="3 4">
    <name type="scientific">Quillaja saponaria</name>
    <name type="common">Soap bark tree</name>
    <dbReference type="NCBI Taxonomy" id="32244"/>
    <lineage>
        <taxon>Eukaryota</taxon>
        <taxon>Viridiplantae</taxon>
        <taxon>Streptophyta</taxon>
        <taxon>Embryophyta</taxon>
        <taxon>Tracheophyta</taxon>
        <taxon>Spermatophyta</taxon>
        <taxon>Magnoliopsida</taxon>
        <taxon>eudicotyledons</taxon>
        <taxon>Gunneridae</taxon>
        <taxon>Pentapetalae</taxon>
        <taxon>rosids</taxon>
        <taxon>fabids</taxon>
        <taxon>Fabales</taxon>
        <taxon>Quillajaceae</taxon>
        <taxon>Quillaja</taxon>
    </lineage>
</organism>
<proteinExistence type="predicted"/>
<evidence type="ECO:0000259" key="2">
    <source>
        <dbReference type="PROSITE" id="PS50090"/>
    </source>
</evidence>
<feature type="domain" description="Myb-like" evidence="2">
    <location>
        <begin position="22"/>
        <end position="82"/>
    </location>
</feature>
<feature type="coiled-coil region" evidence="1">
    <location>
        <begin position="367"/>
        <end position="394"/>
    </location>
</feature>
<evidence type="ECO:0000256" key="1">
    <source>
        <dbReference type="SAM" id="Coils"/>
    </source>
</evidence>
<dbReference type="EMBL" id="JARAOO010000010">
    <property type="protein sequence ID" value="KAJ7952596.1"/>
    <property type="molecule type" value="Genomic_DNA"/>
</dbReference>
<dbReference type="InterPro" id="IPR044822">
    <property type="entry name" value="Myb_DNA-bind_4"/>
</dbReference>
<sequence>MSPDTLSTVSSPPRRKFPAPCWTHDESVALIEAYRDKWFSLRRGILRSADWDDVAAAVGCRCPLASPPKTSVQCRHKMEKLRKRYRSEKQRCLTCPGRFFSSWVLFHLMDSLEKGSSSSLGSNQDQDFDRGNYDRKSGFCVKTSGDWSEVPPGFKAKRSKHSDGSSGPSLGLFDDYGSGSTIKGLGGRNGTTAGFRNKIYTKINDDSDTIIDSNWNLGSGSVAKSQSDQNSAPRGLRYKNYATYVDDNPSTPCGFPLKTLGDRISAPSAFRPKNYVSADWHGTKYQNDKQGVFHTKNLGVKNFGPPGFKPENYARVNGPDIYNRFFHGCPSSTRSGFRKKSSANRVEGEMDPFAEIVSSIKMFGEEFLKLEKMKMEMAQEIEKMRMEMEMKHNEMMLESQQLIVDAFAKALTETKKVKLVSP</sequence>
<keyword evidence="4" id="KW-1185">Reference proteome</keyword>
<gene>
    <name evidence="3" type="ORF">O6P43_024420</name>
</gene>
<dbReference type="FunFam" id="1.10.10.60:FF:000152">
    <property type="entry name" value="Trihelix transcription factor ASIL2"/>
    <property type="match status" value="1"/>
</dbReference>
<protein>
    <submittedName>
        <fullName evidence="3">Trihelix transcription factor ASIL2</fullName>
    </submittedName>
</protein>
<keyword evidence="1" id="KW-0175">Coiled coil</keyword>
<dbReference type="Proteomes" id="UP001163823">
    <property type="component" value="Chromosome 10"/>
</dbReference>
<dbReference type="AlphaFoldDB" id="A0AAD7L6S1"/>
<comment type="caution">
    <text evidence="3">The sequence shown here is derived from an EMBL/GenBank/DDBJ whole genome shotgun (WGS) entry which is preliminary data.</text>
</comment>
<dbReference type="InterPro" id="IPR001005">
    <property type="entry name" value="SANT/Myb"/>
</dbReference>
<name>A0AAD7L6S1_QUISA</name>
<reference evidence="3" key="1">
    <citation type="journal article" date="2023" name="Science">
        <title>Elucidation of the pathway for biosynthesis of saponin adjuvants from the soapbark tree.</title>
        <authorList>
            <person name="Reed J."/>
            <person name="Orme A."/>
            <person name="El-Demerdash A."/>
            <person name="Owen C."/>
            <person name="Martin L.B.B."/>
            <person name="Misra R.C."/>
            <person name="Kikuchi S."/>
            <person name="Rejzek M."/>
            <person name="Martin A.C."/>
            <person name="Harkess A."/>
            <person name="Leebens-Mack J."/>
            <person name="Louveau T."/>
            <person name="Stephenson M.J."/>
            <person name="Osbourn A."/>
        </authorList>
    </citation>
    <scope>NUCLEOTIDE SEQUENCE</scope>
    <source>
        <strain evidence="3">S10</strain>
    </source>
</reference>
<dbReference type="PANTHER" id="PTHR31307">
    <property type="entry name" value="TRIHELIX TRANSCRIPTION FACTOR ASIL2"/>
    <property type="match status" value="1"/>
</dbReference>
<dbReference type="PROSITE" id="PS50090">
    <property type="entry name" value="MYB_LIKE"/>
    <property type="match status" value="1"/>
</dbReference>
<dbReference type="KEGG" id="qsa:O6P43_024420"/>
<accession>A0AAD7L6S1</accession>
<evidence type="ECO:0000313" key="3">
    <source>
        <dbReference type="EMBL" id="KAJ7952596.1"/>
    </source>
</evidence>
<evidence type="ECO:0000313" key="4">
    <source>
        <dbReference type="Proteomes" id="UP001163823"/>
    </source>
</evidence>